<name>C4Z9U8_AGARV</name>
<dbReference type="EMBL" id="CP001107">
    <property type="protein sequence ID" value="ACR73946.1"/>
    <property type="molecule type" value="Genomic_DNA"/>
</dbReference>
<evidence type="ECO:0000313" key="2">
    <source>
        <dbReference type="Proteomes" id="UP000001477"/>
    </source>
</evidence>
<organism evidence="1 2">
    <name type="scientific">Agathobacter rectalis (strain ATCC 33656 / DSM 3377 / JCM 17463 / KCTC 5835 / VPI 0990)</name>
    <name type="common">Eubacterium rectale</name>
    <dbReference type="NCBI Taxonomy" id="515619"/>
    <lineage>
        <taxon>Bacteria</taxon>
        <taxon>Bacillati</taxon>
        <taxon>Bacillota</taxon>
        <taxon>Clostridia</taxon>
        <taxon>Lachnospirales</taxon>
        <taxon>Lachnospiraceae</taxon>
        <taxon>Agathobacter</taxon>
    </lineage>
</organism>
<dbReference type="PaxDb" id="515619-EUBREC_0141"/>
<protein>
    <submittedName>
        <fullName evidence="1">Uncharacterized protein</fullName>
    </submittedName>
</protein>
<evidence type="ECO:0000313" key="1">
    <source>
        <dbReference type="EMBL" id="ACR73946.1"/>
    </source>
</evidence>
<dbReference type="HOGENOM" id="CLU_2787656_0_0_9"/>
<gene>
    <name evidence="1" type="ordered locus">EUBREC_0141</name>
</gene>
<reference evidence="1 2" key="1">
    <citation type="journal article" date="2009" name="Proc. Natl. Acad. Sci. U.S.A.">
        <title>Characterizing a model human gut microbiota composed of members of its two dominant bacterial phyla.</title>
        <authorList>
            <person name="Mahowald M.A."/>
            <person name="Rey F.E."/>
            <person name="Seedorf H."/>
            <person name="Turnbaugh P.J."/>
            <person name="Fulton R.S."/>
            <person name="Wollam A."/>
            <person name="Shah N."/>
            <person name="Wang C."/>
            <person name="Magrini V."/>
            <person name="Wilson R.K."/>
            <person name="Cantarel B.L."/>
            <person name="Coutinho P.M."/>
            <person name="Henrissat B."/>
            <person name="Crock L.W."/>
            <person name="Russell A."/>
            <person name="Verberkmoes N.C."/>
            <person name="Hettich R.L."/>
            <person name="Gordon J.I."/>
        </authorList>
    </citation>
    <scope>NUCLEOTIDE SEQUENCE [LARGE SCALE GENOMIC DNA]</scope>
    <source>
        <strain evidence="2">ATCC 33656 / DSM 3377 / JCM 17463 / KCTC 5835 / LMG 30912 / VPI 0990</strain>
    </source>
</reference>
<dbReference type="KEGG" id="ere:EUBREC_0141"/>
<accession>C4Z9U8</accession>
<proteinExistence type="predicted"/>
<dbReference type="AlphaFoldDB" id="C4Z9U8"/>
<dbReference type="Proteomes" id="UP000001477">
    <property type="component" value="Chromosome"/>
</dbReference>
<sequence>MVVLTSECPNSSCTSFGAAPFLSFFSYRSFCHNRVSPFDIRQSELVKCFLRLSISFLIKNTARKIADA</sequence>